<dbReference type="HOGENOM" id="CLU_1604302_0_0_1"/>
<dbReference type="AlphaFoldDB" id="R7UF37"/>
<organism evidence="2">
    <name type="scientific">Capitella teleta</name>
    <name type="common">Polychaete worm</name>
    <dbReference type="NCBI Taxonomy" id="283909"/>
    <lineage>
        <taxon>Eukaryota</taxon>
        <taxon>Metazoa</taxon>
        <taxon>Spiralia</taxon>
        <taxon>Lophotrochozoa</taxon>
        <taxon>Annelida</taxon>
        <taxon>Polychaeta</taxon>
        <taxon>Sedentaria</taxon>
        <taxon>Scolecida</taxon>
        <taxon>Capitellidae</taxon>
        <taxon>Capitella</taxon>
    </lineage>
</organism>
<evidence type="ECO:0000313" key="4">
    <source>
        <dbReference type="Proteomes" id="UP000014760"/>
    </source>
</evidence>
<reference evidence="4" key="1">
    <citation type="submission" date="2012-12" db="EMBL/GenBank/DDBJ databases">
        <authorList>
            <person name="Hellsten U."/>
            <person name="Grimwood J."/>
            <person name="Chapman J.A."/>
            <person name="Shapiro H."/>
            <person name="Aerts A."/>
            <person name="Otillar R.P."/>
            <person name="Terry A.Y."/>
            <person name="Boore J.L."/>
            <person name="Simakov O."/>
            <person name="Marletaz F."/>
            <person name="Cho S.-J."/>
            <person name="Edsinger-Gonzales E."/>
            <person name="Havlak P."/>
            <person name="Kuo D.-H."/>
            <person name="Larsson T."/>
            <person name="Lv J."/>
            <person name="Arendt D."/>
            <person name="Savage R."/>
            <person name="Osoegawa K."/>
            <person name="de Jong P."/>
            <person name="Lindberg D.R."/>
            <person name="Seaver E.C."/>
            <person name="Weisblat D.A."/>
            <person name="Putnam N.H."/>
            <person name="Grigoriev I.V."/>
            <person name="Rokhsar D.S."/>
        </authorList>
    </citation>
    <scope>NUCLEOTIDE SEQUENCE</scope>
    <source>
        <strain evidence="4">I ESC-2004</strain>
    </source>
</reference>
<dbReference type="EMBL" id="KB301771">
    <property type="protein sequence ID" value="ELU05139.1"/>
    <property type="molecule type" value="Genomic_DNA"/>
</dbReference>
<gene>
    <name evidence="2" type="ORF">CAPTEDRAFT_214641</name>
</gene>
<evidence type="ECO:0000313" key="2">
    <source>
        <dbReference type="EMBL" id="ELU05139.1"/>
    </source>
</evidence>
<protein>
    <submittedName>
        <fullName evidence="2 3">Uncharacterized protein</fullName>
    </submittedName>
</protein>
<feature type="compositionally biased region" description="Polar residues" evidence="1">
    <location>
        <begin position="154"/>
        <end position="166"/>
    </location>
</feature>
<sequence>MTINLIPNHVVLWLKVRSFSPKTALTRYILLFLASVGSRRAYIHAFQVSTTCIFNDSLAAFITFYGVASGDLSSGLAELVHSLNPITPHSSGVHLKIYRTQSEPNQVHEVDIGTNSRSCTTKPGHAKMATPVRRRGAPLGRPCKSSLAEKRDTPTNVRPTQKGCSS</sequence>
<evidence type="ECO:0000256" key="1">
    <source>
        <dbReference type="SAM" id="MobiDB-lite"/>
    </source>
</evidence>
<reference evidence="2 4" key="2">
    <citation type="journal article" date="2013" name="Nature">
        <title>Insights into bilaterian evolution from three spiralian genomes.</title>
        <authorList>
            <person name="Simakov O."/>
            <person name="Marletaz F."/>
            <person name="Cho S.J."/>
            <person name="Edsinger-Gonzales E."/>
            <person name="Havlak P."/>
            <person name="Hellsten U."/>
            <person name="Kuo D.H."/>
            <person name="Larsson T."/>
            <person name="Lv J."/>
            <person name="Arendt D."/>
            <person name="Savage R."/>
            <person name="Osoegawa K."/>
            <person name="de Jong P."/>
            <person name="Grimwood J."/>
            <person name="Chapman J.A."/>
            <person name="Shapiro H."/>
            <person name="Aerts A."/>
            <person name="Otillar R.P."/>
            <person name="Terry A.Y."/>
            <person name="Boore J.L."/>
            <person name="Grigoriev I.V."/>
            <person name="Lindberg D.R."/>
            <person name="Seaver E.C."/>
            <person name="Weisblat D.A."/>
            <person name="Putnam N.H."/>
            <person name="Rokhsar D.S."/>
        </authorList>
    </citation>
    <scope>NUCLEOTIDE SEQUENCE</scope>
    <source>
        <strain evidence="2 4">I ESC-2004</strain>
    </source>
</reference>
<reference evidence="3" key="3">
    <citation type="submission" date="2015-06" db="UniProtKB">
        <authorList>
            <consortium name="EnsemblMetazoa"/>
        </authorList>
    </citation>
    <scope>IDENTIFICATION</scope>
</reference>
<dbReference type="Proteomes" id="UP000014760">
    <property type="component" value="Unassembled WGS sequence"/>
</dbReference>
<feature type="region of interest" description="Disordered" evidence="1">
    <location>
        <begin position="113"/>
        <end position="166"/>
    </location>
</feature>
<dbReference type="EMBL" id="AMQN01001344">
    <property type="status" value="NOT_ANNOTATED_CDS"/>
    <property type="molecule type" value="Genomic_DNA"/>
</dbReference>
<keyword evidence="4" id="KW-1185">Reference proteome</keyword>
<name>R7UF37_CAPTE</name>
<evidence type="ECO:0000313" key="3">
    <source>
        <dbReference type="EnsemblMetazoa" id="CapteP214641"/>
    </source>
</evidence>
<dbReference type="EnsemblMetazoa" id="CapteT214641">
    <property type="protein sequence ID" value="CapteP214641"/>
    <property type="gene ID" value="CapteG214641"/>
</dbReference>
<proteinExistence type="predicted"/>
<accession>R7UF37</accession>